<protein>
    <submittedName>
        <fullName evidence="1">Uncharacterized protein</fullName>
    </submittedName>
</protein>
<dbReference type="AlphaFoldDB" id="A0A4U8UYK9"/>
<evidence type="ECO:0000313" key="1">
    <source>
        <dbReference type="EMBL" id="TMS38581.1"/>
    </source>
</evidence>
<proteinExistence type="predicted"/>
<accession>A0A4U8UYK9</accession>
<dbReference type="OrthoDB" id="9990676at2759"/>
<dbReference type="EMBL" id="AZBU02000001">
    <property type="protein sequence ID" value="TMS38581.1"/>
    <property type="molecule type" value="Genomic_DNA"/>
</dbReference>
<organism evidence="1 2">
    <name type="scientific">Steinernema carpocapsae</name>
    <name type="common">Entomopathogenic nematode</name>
    <dbReference type="NCBI Taxonomy" id="34508"/>
    <lineage>
        <taxon>Eukaryota</taxon>
        <taxon>Metazoa</taxon>
        <taxon>Ecdysozoa</taxon>
        <taxon>Nematoda</taxon>
        <taxon>Chromadorea</taxon>
        <taxon>Rhabditida</taxon>
        <taxon>Tylenchina</taxon>
        <taxon>Panagrolaimomorpha</taxon>
        <taxon>Strongyloidoidea</taxon>
        <taxon>Steinernematidae</taxon>
        <taxon>Steinernema</taxon>
    </lineage>
</organism>
<dbReference type="STRING" id="34508.A0A4U8UYK9"/>
<reference evidence="1 2" key="2">
    <citation type="journal article" date="2019" name="G3 (Bethesda)">
        <title>Hybrid Assembly of the Genome of the Entomopathogenic Nematode Steinernema carpocapsae Identifies the X-Chromosome.</title>
        <authorList>
            <person name="Serra L."/>
            <person name="Macchietto M."/>
            <person name="Macias-Munoz A."/>
            <person name="McGill C.J."/>
            <person name="Rodriguez I.M."/>
            <person name="Rodriguez B."/>
            <person name="Murad R."/>
            <person name="Mortazavi A."/>
        </authorList>
    </citation>
    <scope>NUCLEOTIDE SEQUENCE [LARGE SCALE GENOMIC DNA]</scope>
    <source>
        <strain evidence="1 2">ALL</strain>
    </source>
</reference>
<comment type="caution">
    <text evidence="1">The sequence shown here is derived from an EMBL/GenBank/DDBJ whole genome shotgun (WGS) entry which is preliminary data.</text>
</comment>
<dbReference type="Proteomes" id="UP000298663">
    <property type="component" value="Chromosome X"/>
</dbReference>
<reference evidence="1 2" key="1">
    <citation type="journal article" date="2015" name="Genome Biol.">
        <title>Comparative genomics of Steinernema reveals deeply conserved gene regulatory networks.</title>
        <authorList>
            <person name="Dillman A.R."/>
            <person name="Macchietto M."/>
            <person name="Porter C.F."/>
            <person name="Rogers A."/>
            <person name="Williams B."/>
            <person name="Antoshechkin I."/>
            <person name="Lee M.M."/>
            <person name="Goodwin Z."/>
            <person name="Lu X."/>
            <person name="Lewis E.E."/>
            <person name="Goodrich-Blair H."/>
            <person name="Stock S.P."/>
            <person name="Adams B.J."/>
            <person name="Sternberg P.W."/>
            <person name="Mortazavi A."/>
        </authorList>
    </citation>
    <scope>NUCLEOTIDE SEQUENCE [LARGE SCALE GENOMIC DNA]</scope>
    <source>
        <strain evidence="1 2">ALL</strain>
    </source>
</reference>
<keyword evidence="2" id="KW-1185">Reference proteome</keyword>
<sequence length="82" mass="9070">MDAPDEAIESDNFITATNIRAPIMIFPNNKDLVAQCAQSQKELKLWTIADETLTVRTKLYHSEEILCNCATSVGTLLVTGSR</sequence>
<gene>
    <name evidence="1" type="ORF">L596_005273</name>
</gene>
<dbReference type="EMBL" id="CM016762">
    <property type="protein sequence ID" value="TMS38581.1"/>
    <property type="molecule type" value="Genomic_DNA"/>
</dbReference>
<name>A0A4U8UYK9_STECR</name>
<evidence type="ECO:0000313" key="2">
    <source>
        <dbReference type="Proteomes" id="UP000298663"/>
    </source>
</evidence>